<dbReference type="Proteomes" id="UP001497525">
    <property type="component" value="Unassembled WGS sequence"/>
</dbReference>
<gene>
    <name evidence="1" type="ORF">CDAUBV1_LOCUS5134</name>
</gene>
<dbReference type="EMBL" id="CAXLJL010000123">
    <property type="protein sequence ID" value="CAL5132295.1"/>
    <property type="molecule type" value="Genomic_DNA"/>
</dbReference>
<evidence type="ECO:0008006" key="3">
    <source>
        <dbReference type="Google" id="ProtNLM"/>
    </source>
</evidence>
<sequence length="102" mass="11805">MSTVPFPFLLCCEVSICDVLRITPAGLRFPYLTECVDIDESEFTDFACAQCLHSSTLIYCSYFVAPTTYFPWHHGHNQTYRSIIYCTSVSAFNIHRYYTLLH</sequence>
<reference evidence="1" key="1">
    <citation type="submission" date="2024-06" db="EMBL/GenBank/DDBJ databases">
        <authorList>
            <person name="Liu X."/>
            <person name="Lenzi L."/>
            <person name="Haldenby T S."/>
            <person name="Uol C."/>
        </authorList>
    </citation>
    <scope>NUCLEOTIDE SEQUENCE</scope>
</reference>
<name>A0AAV2T6C9_CALDB</name>
<organism evidence="1 2">
    <name type="scientific">Calicophoron daubneyi</name>
    <name type="common">Rumen fluke</name>
    <name type="synonym">Paramphistomum daubneyi</name>
    <dbReference type="NCBI Taxonomy" id="300641"/>
    <lineage>
        <taxon>Eukaryota</taxon>
        <taxon>Metazoa</taxon>
        <taxon>Spiralia</taxon>
        <taxon>Lophotrochozoa</taxon>
        <taxon>Platyhelminthes</taxon>
        <taxon>Trematoda</taxon>
        <taxon>Digenea</taxon>
        <taxon>Plagiorchiida</taxon>
        <taxon>Pronocephalata</taxon>
        <taxon>Paramphistomoidea</taxon>
        <taxon>Paramphistomidae</taxon>
        <taxon>Calicophoron</taxon>
    </lineage>
</organism>
<dbReference type="AlphaFoldDB" id="A0AAV2T6C9"/>
<evidence type="ECO:0000313" key="2">
    <source>
        <dbReference type="Proteomes" id="UP001497525"/>
    </source>
</evidence>
<accession>A0AAV2T6C9</accession>
<evidence type="ECO:0000313" key="1">
    <source>
        <dbReference type="EMBL" id="CAL5132295.1"/>
    </source>
</evidence>
<proteinExistence type="predicted"/>
<protein>
    <recommendedName>
        <fullName evidence="3">Secreted protein</fullName>
    </recommendedName>
</protein>
<comment type="caution">
    <text evidence="1">The sequence shown here is derived from an EMBL/GenBank/DDBJ whole genome shotgun (WGS) entry which is preliminary data.</text>
</comment>